<dbReference type="SUPFAM" id="SSF51230">
    <property type="entry name" value="Single hybrid motif"/>
    <property type="match status" value="1"/>
</dbReference>
<dbReference type="GO" id="GO:0016020">
    <property type="term" value="C:membrane"/>
    <property type="evidence" value="ECO:0007669"/>
    <property type="project" value="UniProtKB-SubCell"/>
</dbReference>
<dbReference type="PANTHER" id="PTHR30386">
    <property type="entry name" value="MEMBRANE FUSION SUBUNIT OF EMRAB-TOLC MULTIDRUG EFFLUX PUMP"/>
    <property type="match status" value="1"/>
</dbReference>
<comment type="subcellular location">
    <subcellularLocation>
        <location evidence="1">Membrane</location>
        <topology evidence="1">Single-pass membrane protein</topology>
    </subcellularLocation>
</comment>
<feature type="transmembrane region" description="Helical" evidence="6">
    <location>
        <begin position="32"/>
        <end position="51"/>
    </location>
</feature>
<evidence type="ECO:0000313" key="7">
    <source>
        <dbReference type="EMBL" id="WLD58107.1"/>
    </source>
</evidence>
<sequence>MQYSFKEIHALNLLNDNPEFSKRFNIPFDLKLMTIVVLCVIAAAITGAIIFKVDKIVPAQGVLETRARLFEVRSTQGGFIEQILVEEGQRVEAGELLVRFDTEQLELEIARLQQEQNTLARSIWTEFHQIHAHVPVTTRTQLTDTLAEIPDAVRTLGYDGYLARTLNDALAALEQNAQSINSRMQSTERQLVLALQAHALESDEFDRLRRLVDQGIENRVQLEQQRKRLLELEGSRESLLASLQADQHEQDRLQLERSQRKNEFVLERLLRLHEQRDQFEQVGLRLAVQQRTLRDQDVRAPFASVVDAIEVRGQREVLDQGATLVQLRPLFDQDDLEIDIQIPSNYAVWVEPGMTFRASSLGNNPDDHGYIHGYVDFVSESTDMVDGQRIYRMKGRITEINLSGRPDRQSAAETFLRPGLQLSVEVKAGERRLINYIFDPFTKYLRTALSEPS</sequence>
<keyword evidence="3 6" id="KW-1133">Transmembrane helix</keyword>
<dbReference type="EMBL" id="CP101717">
    <property type="protein sequence ID" value="WLD58107.1"/>
    <property type="molecule type" value="Genomic_DNA"/>
</dbReference>
<dbReference type="RefSeq" id="WP_304995393.1">
    <property type="nucleotide sequence ID" value="NZ_CP101717.1"/>
</dbReference>
<accession>A0AB38YFY0</accession>
<reference evidence="7" key="1">
    <citation type="submission" date="2022-07" db="EMBL/GenBank/DDBJ databases">
        <title>Complete genome sequence of Salinispirillum sp. LH10-3-1 capable of multiple carbohydrate inversion isolated from a soda lake.</title>
        <authorList>
            <person name="Liu J."/>
            <person name="Zhai Y."/>
            <person name="Zhang H."/>
            <person name="Yang H."/>
            <person name="Qu J."/>
            <person name="Li J."/>
        </authorList>
    </citation>
    <scope>NUCLEOTIDE SEQUENCE</scope>
    <source>
        <strain evidence="7">LH 10-3-1</strain>
    </source>
</reference>
<evidence type="ECO:0000256" key="2">
    <source>
        <dbReference type="ARBA" id="ARBA00022692"/>
    </source>
</evidence>
<evidence type="ECO:0000256" key="5">
    <source>
        <dbReference type="SAM" id="Coils"/>
    </source>
</evidence>
<feature type="coiled-coil region" evidence="5">
    <location>
        <begin position="163"/>
        <end position="275"/>
    </location>
</feature>
<evidence type="ECO:0000256" key="6">
    <source>
        <dbReference type="SAM" id="Phobius"/>
    </source>
</evidence>
<evidence type="ECO:0000256" key="3">
    <source>
        <dbReference type="ARBA" id="ARBA00022989"/>
    </source>
</evidence>
<evidence type="ECO:0000256" key="4">
    <source>
        <dbReference type="ARBA" id="ARBA00023136"/>
    </source>
</evidence>
<dbReference type="PRINTS" id="PR01490">
    <property type="entry name" value="RTXTOXIND"/>
</dbReference>
<protein>
    <submittedName>
        <fullName evidence="7">HlyD family secretion protein</fullName>
    </submittedName>
</protein>
<dbReference type="PANTHER" id="PTHR30386:SF26">
    <property type="entry name" value="TRANSPORT PROTEIN COMB"/>
    <property type="match status" value="1"/>
</dbReference>
<proteinExistence type="predicted"/>
<dbReference type="Gene3D" id="2.40.50.100">
    <property type="match status" value="1"/>
</dbReference>
<keyword evidence="5" id="KW-0175">Coiled coil</keyword>
<dbReference type="InterPro" id="IPR011053">
    <property type="entry name" value="Single_hybrid_motif"/>
</dbReference>
<organism evidence="7">
    <name type="scientific">Salinispirillum sp. LH 10-3-1</name>
    <dbReference type="NCBI Taxonomy" id="2952525"/>
    <lineage>
        <taxon>Bacteria</taxon>
        <taxon>Pseudomonadati</taxon>
        <taxon>Pseudomonadota</taxon>
        <taxon>Gammaproteobacteria</taxon>
        <taxon>Oceanospirillales</taxon>
        <taxon>Saccharospirillaceae</taxon>
        <taxon>Salinispirillum</taxon>
    </lineage>
</organism>
<keyword evidence="4 6" id="KW-0472">Membrane</keyword>
<keyword evidence="2 6" id="KW-0812">Transmembrane</keyword>
<dbReference type="AlphaFoldDB" id="A0AB38YFY0"/>
<name>A0AB38YFY0_9GAMM</name>
<dbReference type="InterPro" id="IPR050739">
    <property type="entry name" value="MFP"/>
</dbReference>
<gene>
    <name evidence="7" type="ORF">NFC81_15540</name>
</gene>
<evidence type="ECO:0000256" key="1">
    <source>
        <dbReference type="ARBA" id="ARBA00004167"/>
    </source>
</evidence>